<dbReference type="AlphaFoldDB" id="A0A1I3SMQ8"/>
<sequence length="69" mass="7901">MASIFKKNITNLISGIIFLAFGFYRLYQYLTLGTEAASSPIRLVIALVFFGYGIYAIYTYFKKLKEEQA</sequence>
<name>A0A1I3SMQ8_9FLAO</name>
<protein>
    <submittedName>
        <fullName evidence="2">Uncharacterized protein</fullName>
    </submittedName>
</protein>
<dbReference type="STRING" id="1144750.SAMN05443431_11123"/>
<keyword evidence="1" id="KW-0812">Transmembrane</keyword>
<proteinExistence type="predicted"/>
<gene>
    <name evidence="2" type="ORF">SAMN05443431_11123</name>
</gene>
<organism evidence="2 3">
    <name type="scientific">Olleya namhaensis</name>
    <dbReference type="NCBI Taxonomy" id="1144750"/>
    <lineage>
        <taxon>Bacteria</taxon>
        <taxon>Pseudomonadati</taxon>
        <taxon>Bacteroidota</taxon>
        <taxon>Flavobacteriia</taxon>
        <taxon>Flavobacteriales</taxon>
        <taxon>Flavobacteriaceae</taxon>
    </lineage>
</organism>
<evidence type="ECO:0000313" key="3">
    <source>
        <dbReference type="Proteomes" id="UP000199559"/>
    </source>
</evidence>
<dbReference type="RefSeq" id="WP_090842022.1">
    <property type="nucleotide sequence ID" value="NZ_CANKYB010000009.1"/>
</dbReference>
<evidence type="ECO:0000256" key="1">
    <source>
        <dbReference type="SAM" id="Phobius"/>
    </source>
</evidence>
<accession>A0A1I3SMQ8</accession>
<keyword evidence="1" id="KW-0472">Membrane</keyword>
<keyword evidence="1" id="KW-1133">Transmembrane helix</keyword>
<dbReference type="EMBL" id="FORM01000011">
    <property type="protein sequence ID" value="SFJ60104.1"/>
    <property type="molecule type" value="Genomic_DNA"/>
</dbReference>
<reference evidence="3" key="1">
    <citation type="submission" date="2016-10" db="EMBL/GenBank/DDBJ databases">
        <authorList>
            <person name="Varghese N."/>
            <person name="Submissions S."/>
        </authorList>
    </citation>
    <scope>NUCLEOTIDE SEQUENCE [LARGE SCALE GENOMIC DNA]</scope>
    <source>
        <strain evidence="3">DSM 28881</strain>
    </source>
</reference>
<evidence type="ECO:0000313" key="2">
    <source>
        <dbReference type="EMBL" id="SFJ60104.1"/>
    </source>
</evidence>
<feature type="transmembrane region" description="Helical" evidence="1">
    <location>
        <begin position="39"/>
        <end position="61"/>
    </location>
</feature>
<keyword evidence="3" id="KW-1185">Reference proteome</keyword>
<feature type="transmembrane region" description="Helical" evidence="1">
    <location>
        <begin position="9"/>
        <end position="27"/>
    </location>
</feature>
<dbReference type="Proteomes" id="UP000199559">
    <property type="component" value="Unassembled WGS sequence"/>
</dbReference>